<sequence length="145" mass="15109">METVTGAYHHGDARGETARFTDRLLRERTTAITNAGNAKLIVMGSPLSLPASKLRTALRIGTEVSRLAAFSTIRTGVASANSSAQFDLNAQTSVNVALTSRRTGFLGVLGTVTANMNGAVRRVSGYATLDRSATASTEHPATASA</sequence>
<organism evidence="2 3">
    <name type="scientific">Sphingomonas carotinifaciens</name>
    <dbReference type="NCBI Taxonomy" id="1166323"/>
    <lineage>
        <taxon>Bacteria</taxon>
        <taxon>Pseudomonadati</taxon>
        <taxon>Pseudomonadota</taxon>
        <taxon>Alphaproteobacteria</taxon>
        <taxon>Sphingomonadales</taxon>
        <taxon>Sphingomonadaceae</taxon>
        <taxon>Sphingomonas</taxon>
    </lineage>
</organism>
<dbReference type="RefSeq" id="WP_149682852.1">
    <property type="nucleotide sequence ID" value="NZ_FNBI01000006.1"/>
</dbReference>
<name>A0A1G7P0L6_9SPHN</name>
<dbReference type="EMBL" id="FNBI01000006">
    <property type="protein sequence ID" value="SDF79835.1"/>
    <property type="molecule type" value="Genomic_DNA"/>
</dbReference>
<dbReference type="Proteomes" id="UP000323502">
    <property type="component" value="Unassembled WGS sequence"/>
</dbReference>
<dbReference type="EMBL" id="WSUT01000005">
    <property type="protein sequence ID" value="MWC44709.1"/>
    <property type="molecule type" value="Genomic_DNA"/>
</dbReference>
<accession>A0A1G7P0L6</accession>
<dbReference type="AlphaFoldDB" id="A0A1G7P0L6"/>
<gene>
    <name evidence="1" type="ORF">GQR91_13760</name>
    <name evidence="2" type="ORF">SAMN05216557_10617</name>
</gene>
<reference evidence="2 3" key="1">
    <citation type="submission" date="2016-10" db="EMBL/GenBank/DDBJ databases">
        <authorList>
            <person name="Varghese N."/>
            <person name="Submissions S."/>
        </authorList>
    </citation>
    <scope>NUCLEOTIDE SEQUENCE [LARGE SCALE GENOMIC DNA]</scope>
    <source>
        <strain evidence="2 3">S7-754</strain>
    </source>
</reference>
<proteinExistence type="predicted"/>
<evidence type="ECO:0000313" key="1">
    <source>
        <dbReference type="EMBL" id="MWC44709.1"/>
    </source>
</evidence>
<evidence type="ECO:0000313" key="3">
    <source>
        <dbReference type="Proteomes" id="UP000323502"/>
    </source>
</evidence>
<evidence type="ECO:0000313" key="2">
    <source>
        <dbReference type="EMBL" id="SDF79835.1"/>
    </source>
</evidence>
<evidence type="ECO:0000313" key="4">
    <source>
        <dbReference type="Proteomes" id="UP000436801"/>
    </source>
</evidence>
<keyword evidence="3" id="KW-1185">Reference proteome</keyword>
<reference evidence="1 4" key="2">
    <citation type="submission" date="2019-12" db="EMBL/GenBank/DDBJ databases">
        <authorList>
            <person name="Zheng J."/>
        </authorList>
    </citation>
    <scope>NUCLEOTIDE SEQUENCE [LARGE SCALE GENOMIC DNA]</scope>
    <source>
        <strain evidence="1 4">DSM 27347</strain>
    </source>
</reference>
<protein>
    <submittedName>
        <fullName evidence="2">Uncharacterized protein</fullName>
    </submittedName>
</protein>
<dbReference type="Proteomes" id="UP000436801">
    <property type="component" value="Unassembled WGS sequence"/>
</dbReference>